<name>A0A397TUC5_9GLOM</name>
<reference evidence="3 4" key="1">
    <citation type="submission" date="2018-06" db="EMBL/GenBank/DDBJ databases">
        <title>Comparative genomics reveals the genomic features of Rhizophagus irregularis, R. cerebriforme, R. diaphanum and Gigaspora rosea, and their symbiotic lifestyle signature.</title>
        <authorList>
            <person name="Morin E."/>
            <person name="San Clemente H."/>
            <person name="Chen E.C.H."/>
            <person name="De La Providencia I."/>
            <person name="Hainaut M."/>
            <person name="Kuo A."/>
            <person name="Kohler A."/>
            <person name="Murat C."/>
            <person name="Tang N."/>
            <person name="Roy S."/>
            <person name="Loubradou J."/>
            <person name="Henrissat B."/>
            <person name="Grigoriev I.V."/>
            <person name="Corradi N."/>
            <person name="Roux C."/>
            <person name="Martin F.M."/>
        </authorList>
    </citation>
    <scope>NUCLEOTIDE SEQUENCE [LARGE SCALE GENOMIC DNA]</scope>
    <source>
        <strain evidence="3 4">DAOM 194757</strain>
    </source>
</reference>
<dbReference type="OrthoDB" id="2438191at2759"/>
<dbReference type="EMBL" id="QKWP01004596">
    <property type="protein sequence ID" value="RIB00287.1"/>
    <property type="molecule type" value="Genomic_DNA"/>
</dbReference>
<evidence type="ECO:0000313" key="3">
    <source>
        <dbReference type="EMBL" id="RIB00287.1"/>
    </source>
</evidence>
<feature type="region of interest" description="Disordered" evidence="2">
    <location>
        <begin position="99"/>
        <end position="123"/>
    </location>
</feature>
<sequence>MYSIPHCEDEATVFNIFNQLSDLDEDKIQAGNNTNASEAAHAYANRSGKQLKLLSAINRGRKLDETTVSRMQIHMKFNVPVTHRDNGEIKRKAVAMTRKSAATTHKKNKLQAKKNLSKKSKSKIITISDSETEATSSKKPKIKSESNDLHELEIEERKIMIKERAVAIREKEIDIRKKEAEIEALELANKKMRNDLEHAKQT</sequence>
<feature type="coiled-coil region" evidence="1">
    <location>
        <begin position="168"/>
        <end position="202"/>
    </location>
</feature>
<accession>A0A397TUC5</accession>
<organism evidence="3 4">
    <name type="scientific">Gigaspora rosea</name>
    <dbReference type="NCBI Taxonomy" id="44941"/>
    <lineage>
        <taxon>Eukaryota</taxon>
        <taxon>Fungi</taxon>
        <taxon>Fungi incertae sedis</taxon>
        <taxon>Mucoromycota</taxon>
        <taxon>Glomeromycotina</taxon>
        <taxon>Glomeromycetes</taxon>
        <taxon>Diversisporales</taxon>
        <taxon>Gigasporaceae</taxon>
        <taxon>Gigaspora</taxon>
    </lineage>
</organism>
<dbReference type="AlphaFoldDB" id="A0A397TUC5"/>
<protein>
    <submittedName>
        <fullName evidence="3">Uncharacterized protein</fullName>
    </submittedName>
</protein>
<evidence type="ECO:0000256" key="2">
    <source>
        <dbReference type="SAM" id="MobiDB-lite"/>
    </source>
</evidence>
<comment type="caution">
    <text evidence="3">The sequence shown here is derived from an EMBL/GenBank/DDBJ whole genome shotgun (WGS) entry which is preliminary data.</text>
</comment>
<evidence type="ECO:0000313" key="4">
    <source>
        <dbReference type="Proteomes" id="UP000266673"/>
    </source>
</evidence>
<keyword evidence="1" id="KW-0175">Coiled coil</keyword>
<keyword evidence="4" id="KW-1185">Reference proteome</keyword>
<proteinExistence type="predicted"/>
<feature type="compositionally biased region" description="Basic residues" evidence="2">
    <location>
        <begin position="104"/>
        <end position="122"/>
    </location>
</feature>
<gene>
    <name evidence="3" type="ORF">C2G38_2256772</name>
</gene>
<evidence type="ECO:0000256" key="1">
    <source>
        <dbReference type="SAM" id="Coils"/>
    </source>
</evidence>
<dbReference type="Proteomes" id="UP000266673">
    <property type="component" value="Unassembled WGS sequence"/>
</dbReference>